<dbReference type="EMBL" id="JAKOGI010002614">
    <property type="protein sequence ID" value="KAJ8421646.1"/>
    <property type="molecule type" value="Genomic_DNA"/>
</dbReference>
<keyword evidence="2" id="KW-1185">Reference proteome</keyword>
<reference evidence="1" key="1">
    <citation type="submission" date="2022-04" db="EMBL/GenBank/DDBJ databases">
        <title>Carnegiea gigantea Genome sequencing and assembly v2.</title>
        <authorList>
            <person name="Copetti D."/>
            <person name="Sanderson M.J."/>
            <person name="Burquez A."/>
            <person name="Wojciechowski M.F."/>
        </authorList>
    </citation>
    <scope>NUCLEOTIDE SEQUENCE</scope>
    <source>
        <strain evidence="1">SGP5-SGP5p</strain>
        <tissue evidence="1">Aerial part</tissue>
    </source>
</reference>
<gene>
    <name evidence="1" type="ORF">Cgig2_019219</name>
</gene>
<evidence type="ECO:0008006" key="3">
    <source>
        <dbReference type="Google" id="ProtNLM"/>
    </source>
</evidence>
<dbReference type="Proteomes" id="UP001153076">
    <property type="component" value="Unassembled WGS sequence"/>
</dbReference>
<name>A0A9Q1GJ42_9CARY</name>
<proteinExistence type="predicted"/>
<dbReference type="AlphaFoldDB" id="A0A9Q1GJ42"/>
<comment type="caution">
    <text evidence="1">The sequence shown here is derived from an EMBL/GenBank/DDBJ whole genome shotgun (WGS) entry which is preliminary data.</text>
</comment>
<dbReference type="OrthoDB" id="1194411at2759"/>
<protein>
    <recommendedName>
        <fullName evidence="3">Aminotransferase-like plant mobile domain-containing protein</fullName>
    </recommendedName>
</protein>
<accession>A0A9Q1GJ42</accession>
<sequence>MVDLNVTAEGEPATFLTFWLSRFVLPHGKEVISLETFVMAGLDGFWATNFLGPTALGYIYHGLRKAASHPDHPGKANTIFRIHYVIGWLAELFPFLYHRRPNSDCSGDFLALVYYAGLLGSKLSLPQARHVFRDGRYLSLSASSYCEDSCNGRDVVDMGLPGGDFKFLLTLRQQRNVMYLTQPYADLQRRDTGVKFYVPPSYYEGATVTPKRNLHYHPLKKEKPRGLLASRAQLSSKIEEILGVVETTVKIEDLVDINPAKVLSDQDLTYSSEIAHIENQLNSLSSKASKLKVKEQEVLREDKRIYKIREDLTIQQQGKLKSSLGLKKKEAEQVKADLAKVGFSKLQDLEKEKNHLKSLISSGSNKT</sequence>
<evidence type="ECO:0000313" key="2">
    <source>
        <dbReference type="Proteomes" id="UP001153076"/>
    </source>
</evidence>
<organism evidence="1 2">
    <name type="scientific">Carnegiea gigantea</name>
    <dbReference type="NCBI Taxonomy" id="171969"/>
    <lineage>
        <taxon>Eukaryota</taxon>
        <taxon>Viridiplantae</taxon>
        <taxon>Streptophyta</taxon>
        <taxon>Embryophyta</taxon>
        <taxon>Tracheophyta</taxon>
        <taxon>Spermatophyta</taxon>
        <taxon>Magnoliopsida</taxon>
        <taxon>eudicotyledons</taxon>
        <taxon>Gunneridae</taxon>
        <taxon>Pentapetalae</taxon>
        <taxon>Caryophyllales</taxon>
        <taxon>Cactineae</taxon>
        <taxon>Cactaceae</taxon>
        <taxon>Cactoideae</taxon>
        <taxon>Echinocereeae</taxon>
        <taxon>Carnegiea</taxon>
    </lineage>
</organism>
<evidence type="ECO:0000313" key="1">
    <source>
        <dbReference type="EMBL" id="KAJ8421646.1"/>
    </source>
</evidence>